<keyword evidence="1" id="KW-1133">Transmembrane helix</keyword>
<dbReference type="Pfam" id="PF03729">
    <property type="entry name" value="DUF308"/>
    <property type="match status" value="2"/>
</dbReference>
<name>A0A841BYM7_9ACTN</name>
<keyword evidence="1" id="KW-0472">Membrane</keyword>
<dbReference type="RefSeq" id="WP_184840124.1">
    <property type="nucleotide sequence ID" value="NZ_JACHMN010000002.1"/>
</dbReference>
<dbReference type="InterPro" id="IPR005325">
    <property type="entry name" value="DUF308_memb"/>
</dbReference>
<dbReference type="PANTHER" id="PTHR34989:SF1">
    <property type="entry name" value="PROTEIN HDED"/>
    <property type="match status" value="1"/>
</dbReference>
<feature type="transmembrane region" description="Helical" evidence="1">
    <location>
        <begin position="137"/>
        <end position="155"/>
    </location>
</feature>
<feature type="transmembrane region" description="Helical" evidence="1">
    <location>
        <begin position="161"/>
        <end position="182"/>
    </location>
</feature>
<feature type="transmembrane region" description="Helical" evidence="1">
    <location>
        <begin position="105"/>
        <end position="125"/>
    </location>
</feature>
<reference evidence="2 3" key="1">
    <citation type="submission" date="2020-08" db="EMBL/GenBank/DDBJ databases">
        <title>Sequencing the genomes of 1000 actinobacteria strains.</title>
        <authorList>
            <person name="Klenk H.-P."/>
        </authorList>
    </citation>
    <scope>NUCLEOTIDE SEQUENCE [LARGE SCALE GENOMIC DNA]</scope>
    <source>
        <strain evidence="2 3">DSM 45362</strain>
    </source>
</reference>
<dbReference type="Proteomes" id="UP000587527">
    <property type="component" value="Unassembled WGS sequence"/>
</dbReference>
<dbReference type="InterPro" id="IPR052712">
    <property type="entry name" value="Acid_resist_chaperone_HdeD"/>
</dbReference>
<organism evidence="2 3">
    <name type="scientific">Allocatelliglobosispora scoriae</name>
    <dbReference type="NCBI Taxonomy" id="643052"/>
    <lineage>
        <taxon>Bacteria</taxon>
        <taxon>Bacillati</taxon>
        <taxon>Actinomycetota</taxon>
        <taxon>Actinomycetes</taxon>
        <taxon>Micromonosporales</taxon>
        <taxon>Micromonosporaceae</taxon>
        <taxon>Allocatelliglobosispora</taxon>
    </lineage>
</organism>
<evidence type="ECO:0000313" key="3">
    <source>
        <dbReference type="Proteomes" id="UP000587527"/>
    </source>
</evidence>
<feature type="transmembrane region" description="Helical" evidence="1">
    <location>
        <begin position="78"/>
        <end position="99"/>
    </location>
</feature>
<feature type="transmembrane region" description="Helical" evidence="1">
    <location>
        <begin position="45"/>
        <end position="66"/>
    </location>
</feature>
<protein>
    <submittedName>
        <fullName evidence="2">Uncharacterized membrane protein HdeD (DUF308 family)</fullName>
    </submittedName>
</protein>
<sequence length="194" mass="20631">MADIYRDADLETTALAAWRKMALVGGITSIALGLVLLIWPEQTLLVIAALFGIWLVILGVTRLAGAATDRDNGTGARVLEGVLGLALVILGIVCLAHLIGSLKALAVLIGLIWIFAGLVEIASVFTRRMGGWQRVGTFVFGAVSIVGGLVVLLWPKLSLTTLVWLTGLWLIMLGVVQLILAWRASSAQRPIAAR</sequence>
<accession>A0A841BYM7</accession>
<keyword evidence="1" id="KW-0812">Transmembrane</keyword>
<dbReference type="GO" id="GO:0005886">
    <property type="term" value="C:plasma membrane"/>
    <property type="evidence" value="ECO:0007669"/>
    <property type="project" value="TreeGrafter"/>
</dbReference>
<gene>
    <name evidence="2" type="ORF">F4553_005199</name>
</gene>
<dbReference type="PANTHER" id="PTHR34989">
    <property type="entry name" value="PROTEIN HDED"/>
    <property type="match status" value="1"/>
</dbReference>
<feature type="transmembrane region" description="Helical" evidence="1">
    <location>
        <begin position="21"/>
        <end position="39"/>
    </location>
</feature>
<evidence type="ECO:0000256" key="1">
    <source>
        <dbReference type="SAM" id="Phobius"/>
    </source>
</evidence>
<evidence type="ECO:0000313" key="2">
    <source>
        <dbReference type="EMBL" id="MBB5871820.1"/>
    </source>
</evidence>
<dbReference type="EMBL" id="JACHMN010000002">
    <property type="protein sequence ID" value="MBB5871820.1"/>
    <property type="molecule type" value="Genomic_DNA"/>
</dbReference>
<proteinExistence type="predicted"/>
<comment type="caution">
    <text evidence="2">The sequence shown here is derived from an EMBL/GenBank/DDBJ whole genome shotgun (WGS) entry which is preliminary data.</text>
</comment>
<dbReference type="AlphaFoldDB" id="A0A841BYM7"/>
<keyword evidence="3" id="KW-1185">Reference proteome</keyword>